<dbReference type="Proteomes" id="UP000829685">
    <property type="component" value="Unassembled WGS sequence"/>
</dbReference>
<evidence type="ECO:0000256" key="3">
    <source>
        <dbReference type="RuleBase" id="RU000461"/>
    </source>
</evidence>
<evidence type="ECO:0000256" key="1">
    <source>
        <dbReference type="ARBA" id="ARBA00022723"/>
    </source>
</evidence>
<keyword evidence="2 3" id="KW-0408">Iron</keyword>
<dbReference type="GO" id="GO:0016705">
    <property type="term" value="F:oxidoreductase activity, acting on paired donors, with incorporation or reduction of molecular oxygen"/>
    <property type="evidence" value="ECO:0007669"/>
    <property type="project" value="InterPro"/>
</dbReference>
<evidence type="ECO:0000256" key="2">
    <source>
        <dbReference type="ARBA" id="ARBA00023004"/>
    </source>
</evidence>
<accession>A0A9Q0AJC3</accession>
<evidence type="ECO:0000313" key="5">
    <source>
        <dbReference type="EMBL" id="KAI1853829.1"/>
    </source>
</evidence>
<comment type="similarity">
    <text evidence="3">Belongs to the cytochrome P450 family.</text>
</comment>
<reference evidence="5" key="1">
    <citation type="submission" date="2021-03" db="EMBL/GenBank/DDBJ databases">
        <title>Revisited historic fungal species revealed as producer of novel bioactive compounds through whole genome sequencing and comparative genomics.</title>
        <authorList>
            <person name="Vignolle G.A."/>
            <person name="Hochenegger N."/>
            <person name="Mach R.L."/>
            <person name="Mach-Aigner A.R."/>
            <person name="Javad Rahimi M."/>
            <person name="Salim K.A."/>
            <person name="Chan C.M."/>
            <person name="Lim L.B.L."/>
            <person name="Cai F."/>
            <person name="Druzhinina I.S."/>
            <person name="U'Ren J.M."/>
            <person name="Derntl C."/>
        </authorList>
    </citation>
    <scope>NUCLEOTIDE SEQUENCE</scope>
    <source>
        <strain evidence="5">TUCIM 5799</strain>
    </source>
</reference>
<dbReference type="SUPFAM" id="SSF48264">
    <property type="entry name" value="Cytochrome P450"/>
    <property type="match status" value="1"/>
</dbReference>
<feature type="chain" id="PRO_5040354740" description="Cytochrome P450" evidence="4">
    <location>
        <begin position="19"/>
        <end position="191"/>
    </location>
</feature>
<evidence type="ECO:0008006" key="7">
    <source>
        <dbReference type="Google" id="ProtNLM"/>
    </source>
</evidence>
<organism evidence="5 6">
    <name type="scientific">Neoarthrinium moseri</name>
    <dbReference type="NCBI Taxonomy" id="1658444"/>
    <lineage>
        <taxon>Eukaryota</taxon>
        <taxon>Fungi</taxon>
        <taxon>Dikarya</taxon>
        <taxon>Ascomycota</taxon>
        <taxon>Pezizomycotina</taxon>
        <taxon>Sordariomycetes</taxon>
        <taxon>Xylariomycetidae</taxon>
        <taxon>Amphisphaeriales</taxon>
        <taxon>Apiosporaceae</taxon>
        <taxon>Neoarthrinium</taxon>
    </lineage>
</organism>
<dbReference type="PROSITE" id="PS00086">
    <property type="entry name" value="CYTOCHROME_P450"/>
    <property type="match status" value="1"/>
</dbReference>
<keyword evidence="3" id="KW-0560">Oxidoreductase</keyword>
<dbReference type="GO" id="GO:0020037">
    <property type="term" value="F:heme binding"/>
    <property type="evidence" value="ECO:0007669"/>
    <property type="project" value="InterPro"/>
</dbReference>
<dbReference type="GO" id="GO:0005506">
    <property type="term" value="F:iron ion binding"/>
    <property type="evidence" value="ECO:0007669"/>
    <property type="project" value="InterPro"/>
</dbReference>
<dbReference type="Gene3D" id="1.10.630.10">
    <property type="entry name" value="Cytochrome P450"/>
    <property type="match status" value="1"/>
</dbReference>
<dbReference type="InterPro" id="IPR001128">
    <property type="entry name" value="Cyt_P450"/>
</dbReference>
<proteinExistence type="inferred from homology"/>
<dbReference type="InterPro" id="IPR036396">
    <property type="entry name" value="Cyt_P450_sf"/>
</dbReference>
<protein>
    <recommendedName>
        <fullName evidence="7">Cytochrome P450</fullName>
    </recommendedName>
</protein>
<evidence type="ECO:0000313" key="6">
    <source>
        <dbReference type="Proteomes" id="UP000829685"/>
    </source>
</evidence>
<dbReference type="InterPro" id="IPR017972">
    <property type="entry name" value="Cyt_P450_CS"/>
</dbReference>
<sequence length="191" mass="21840">MTFYTVALAWVCYHLLKALYNVSPTHPLSSFPVPKLVAATYFPELSYDVICTGNYTTQIRTMHEKYGMVFLTPGDSTVDGAELSGFYRAYCSHQPQRASLQRPKLRGRNIRSWGPEDLPYQGKWNSRPLHHTNPRGDAIRMSTAISNHSEEVFPDSNEFQPECWMNPKARPDLDRRSFVFGTGSRRCLGMK</sequence>
<keyword evidence="4" id="KW-0732">Signal</keyword>
<keyword evidence="3" id="KW-0503">Monooxygenase</keyword>
<evidence type="ECO:0000256" key="4">
    <source>
        <dbReference type="SAM" id="SignalP"/>
    </source>
</evidence>
<keyword evidence="6" id="KW-1185">Reference proteome</keyword>
<dbReference type="GO" id="GO:0004497">
    <property type="term" value="F:monooxygenase activity"/>
    <property type="evidence" value="ECO:0007669"/>
    <property type="project" value="UniProtKB-KW"/>
</dbReference>
<feature type="signal peptide" evidence="4">
    <location>
        <begin position="1"/>
        <end position="18"/>
    </location>
</feature>
<gene>
    <name evidence="5" type="ORF">JX265_012660</name>
</gene>
<name>A0A9Q0AJC3_9PEZI</name>
<keyword evidence="1 3" id="KW-0479">Metal-binding</keyword>
<keyword evidence="3" id="KW-0349">Heme</keyword>
<comment type="caution">
    <text evidence="5">The sequence shown here is derived from an EMBL/GenBank/DDBJ whole genome shotgun (WGS) entry which is preliminary data.</text>
</comment>
<dbReference type="EMBL" id="JAFIMR010000056">
    <property type="protein sequence ID" value="KAI1853829.1"/>
    <property type="molecule type" value="Genomic_DNA"/>
</dbReference>
<dbReference type="AlphaFoldDB" id="A0A9Q0AJC3"/>
<dbReference type="Pfam" id="PF00067">
    <property type="entry name" value="p450"/>
    <property type="match status" value="1"/>
</dbReference>